<evidence type="ECO:0000256" key="6">
    <source>
        <dbReference type="ARBA" id="ARBA00023027"/>
    </source>
</evidence>
<keyword evidence="5" id="KW-0560">Oxidoreductase</keyword>
<comment type="cofactor">
    <cofactor evidence="1">
        <name>a divalent metal cation</name>
        <dbReference type="ChEBI" id="CHEBI:60240"/>
    </cofactor>
</comment>
<accession>A0A315ZNY7</accession>
<organism evidence="7 8">
    <name type="scientific">Faecalicatena contorta</name>
    <dbReference type="NCBI Taxonomy" id="39482"/>
    <lineage>
        <taxon>Bacteria</taxon>
        <taxon>Bacillati</taxon>
        <taxon>Bacillota</taxon>
        <taxon>Clostridia</taxon>
        <taxon>Lachnospirales</taxon>
        <taxon>Lachnospiraceae</taxon>
        <taxon>Faecalicatena</taxon>
    </lineage>
</organism>
<reference evidence="8" key="1">
    <citation type="submission" date="2017-07" db="EMBL/GenBank/DDBJ databases">
        <authorList>
            <person name="Varghese N."/>
            <person name="Submissions S."/>
        </authorList>
    </citation>
    <scope>NUCLEOTIDE SEQUENCE [LARGE SCALE GENOMIC DNA]</scope>
    <source>
        <strain evidence="8">NLAE-zl-C134</strain>
    </source>
</reference>
<dbReference type="RefSeq" id="WP_109714613.1">
    <property type="nucleotide sequence ID" value="NZ_QGDS01000024.1"/>
</dbReference>
<evidence type="ECO:0000256" key="5">
    <source>
        <dbReference type="ARBA" id="ARBA00023002"/>
    </source>
</evidence>
<proteinExistence type="inferred from homology"/>
<keyword evidence="4" id="KW-0479">Metal-binding</keyword>
<dbReference type="SUPFAM" id="SSF53659">
    <property type="entry name" value="Isocitrate/Isopropylmalate dehydrogenase-like"/>
    <property type="match status" value="1"/>
</dbReference>
<dbReference type="InterPro" id="IPR005255">
    <property type="entry name" value="PdxA_fam"/>
</dbReference>
<dbReference type="Pfam" id="PF04166">
    <property type="entry name" value="PdxA"/>
    <property type="match status" value="1"/>
</dbReference>
<protein>
    <submittedName>
        <fullName evidence="7">4-hydroxythreonine-4-phosphate dehydrogenase</fullName>
    </submittedName>
</protein>
<dbReference type="OrthoDB" id="9801783at2"/>
<gene>
    <name evidence="7" type="ORF">SAMN05216529_1247</name>
</gene>
<comment type="subunit">
    <text evidence="3">Homodimer.</text>
</comment>
<name>A0A315ZNY7_9FIRM</name>
<dbReference type="PANTHER" id="PTHR30004:SF6">
    <property type="entry name" value="D-THREONATE 4-PHOSPHATE DEHYDROGENASE"/>
    <property type="match status" value="1"/>
</dbReference>
<evidence type="ECO:0000256" key="3">
    <source>
        <dbReference type="ARBA" id="ARBA00011738"/>
    </source>
</evidence>
<sequence>MKELHMPIIGITVGDPAGIGPEIIVRTLREKEIYKICRPLVIGCAGVLERAQGVLEEQDIRFREIEKVSEAKFEHGTIDVVKTGEYELSELQWGAEQKIAGQIAVDAINKSIELGLAGEIDAVTTAPINKKSIKMLGVKQEGHTEIYQDGTKAPYVLTMFDCLGMRVFHLSRHMSLMNAIKYATKENILNELERMDIELRKLGLENPLIAVAGINPHCGEGGLFGDEELREVIPAVEEAKKRGINVTGPIPPDTLFARGKTGEFDAILAMYHDQGHMPCKTLDLERTVSVTLGLPVLRCSVDHGTAFDIAGKGIATNVSMTAAIHSTVRHAKALLEKK</sequence>
<dbReference type="PANTHER" id="PTHR30004">
    <property type="entry name" value="4-HYDROXYTHREONINE-4-PHOSPHATE DEHYDROGENASE"/>
    <property type="match status" value="1"/>
</dbReference>
<evidence type="ECO:0000256" key="2">
    <source>
        <dbReference type="ARBA" id="ARBA00009464"/>
    </source>
</evidence>
<dbReference type="GO" id="GO:0051287">
    <property type="term" value="F:NAD binding"/>
    <property type="evidence" value="ECO:0007669"/>
    <property type="project" value="InterPro"/>
</dbReference>
<evidence type="ECO:0000256" key="1">
    <source>
        <dbReference type="ARBA" id="ARBA00001968"/>
    </source>
</evidence>
<dbReference type="Gene3D" id="3.40.718.10">
    <property type="entry name" value="Isopropylmalate Dehydrogenase"/>
    <property type="match status" value="1"/>
</dbReference>
<dbReference type="NCBIfam" id="TIGR00557">
    <property type="entry name" value="pdxA"/>
    <property type="match status" value="1"/>
</dbReference>
<dbReference type="EMBL" id="UHJJ01000024">
    <property type="protein sequence ID" value="SUQ16211.1"/>
    <property type="molecule type" value="Genomic_DNA"/>
</dbReference>
<evidence type="ECO:0000256" key="4">
    <source>
        <dbReference type="ARBA" id="ARBA00022723"/>
    </source>
</evidence>
<dbReference type="GO" id="GO:0046872">
    <property type="term" value="F:metal ion binding"/>
    <property type="evidence" value="ECO:0007669"/>
    <property type="project" value="UniProtKB-KW"/>
</dbReference>
<evidence type="ECO:0000313" key="7">
    <source>
        <dbReference type="EMBL" id="SUQ16211.1"/>
    </source>
</evidence>
<keyword evidence="8" id="KW-1185">Reference proteome</keyword>
<dbReference type="AlphaFoldDB" id="A0A315ZNY7"/>
<comment type="similarity">
    <text evidence="2">Belongs to the PdxA family. PdxA2 subfamily.</text>
</comment>
<dbReference type="GO" id="GO:0016491">
    <property type="term" value="F:oxidoreductase activity"/>
    <property type="evidence" value="ECO:0007669"/>
    <property type="project" value="UniProtKB-KW"/>
</dbReference>
<dbReference type="Proteomes" id="UP000254051">
    <property type="component" value="Unassembled WGS sequence"/>
</dbReference>
<evidence type="ECO:0000313" key="8">
    <source>
        <dbReference type="Proteomes" id="UP000254051"/>
    </source>
</evidence>
<keyword evidence="6" id="KW-0520">NAD</keyword>